<name>A0A9E8JZ36_9VIRU</name>
<reference evidence="1" key="1">
    <citation type="submission" date="2022-10" db="EMBL/GenBank/DDBJ databases">
        <title>Genomics discovery of giant fungal viruses from subsurface oceanic crustal fluids.</title>
        <authorList>
            <person name="Bhattacharjee A.S."/>
            <person name="Schulz F."/>
            <person name="Woyke T."/>
            <person name="Orcutt B.N."/>
            <person name="Matinez Martinez J."/>
        </authorList>
    </citation>
    <scope>NUCLEOTIDE SEQUENCE</scope>
    <source>
        <strain evidence="1">VSAG1.JdFR</strain>
        <strain evidence="2">VSAG8.JdFR</strain>
    </source>
</reference>
<evidence type="ECO:0000313" key="2">
    <source>
        <dbReference type="EMBL" id="UZT29111.1"/>
    </source>
</evidence>
<evidence type="ECO:0000313" key="1">
    <source>
        <dbReference type="EMBL" id="UZT28967.1"/>
    </source>
</evidence>
<dbReference type="EMBL" id="OP765584">
    <property type="protein sequence ID" value="UZT29111.1"/>
    <property type="molecule type" value="Genomic_DNA"/>
</dbReference>
<sequence length="205" mass="23455">MTQSNLANIIDSLKCEICLDVVTLPVHGKCCVNSKMAKPACLSCVRNYLQLNNPISARENVKKSWNGCGCNLQIRSKVPATYFYEHTYQLDQIRNCIGPSICHHENCKAKCETAEELRRHLIGTSTSNDKNGNCLEAFTKCKYCNKFDKRRIIEEEHYDRYHSSIQCPLCGMNVNINNCVTHYNAHKIHINIFKQALINRNLLES</sequence>
<accession>A0A9E8JZ36</accession>
<protein>
    <submittedName>
        <fullName evidence="1">Regulatory protein</fullName>
    </submittedName>
</protein>
<proteinExistence type="predicted"/>
<organism evidence="1">
    <name type="scientific">Nucleocytoviricota sp</name>
    <dbReference type="NCBI Taxonomy" id="2809609"/>
    <lineage>
        <taxon>Viruses</taxon>
        <taxon>Varidnaviria</taxon>
        <taxon>Bamfordvirae</taxon>
        <taxon>Nucleocytoviricota</taxon>
    </lineage>
</organism>
<dbReference type="EMBL" id="OP765507">
    <property type="protein sequence ID" value="UZT28967.1"/>
    <property type="molecule type" value="Genomic_DNA"/>
</dbReference>